<evidence type="ECO:0000256" key="17">
    <source>
        <dbReference type="SAM" id="Phobius"/>
    </source>
</evidence>
<evidence type="ECO:0000256" key="5">
    <source>
        <dbReference type="ARBA" id="ARBA00022490"/>
    </source>
</evidence>
<evidence type="ECO:0000256" key="8">
    <source>
        <dbReference type="ARBA" id="ARBA00022729"/>
    </source>
</evidence>
<evidence type="ECO:0000256" key="7">
    <source>
        <dbReference type="ARBA" id="ARBA00022692"/>
    </source>
</evidence>
<evidence type="ECO:0000256" key="6">
    <source>
        <dbReference type="ARBA" id="ARBA00022618"/>
    </source>
</evidence>
<dbReference type="GeneID" id="9814029"/>
<evidence type="ECO:0000256" key="3">
    <source>
        <dbReference type="ARBA" id="ARBA00004300"/>
    </source>
</evidence>
<evidence type="ECO:0000256" key="12">
    <source>
        <dbReference type="ARBA" id="ARBA00023136"/>
    </source>
</evidence>
<keyword evidence="13" id="KW-0206">Cytoskeleton</keyword>
<protein>
    <recommendedName>
        <fullName evidence="16">Protein JTB</fullName>
    </recommendedName>
</protein>
<keyword evidence="7 17" id="KW-0812">Transmembrane</keyword>
<keyword evidence="5" id="KW-0963">Cytoplasm</keyword>
<dbReference type="GO" id="GO:0030496">
    <property type="term" value="C:midbody"/>
    <property type="evidence" value="ECO:0007669"/>
    <property type="project" value="TreeGrafter"/>
</dbReference>
<evidence type="ECO:0000256" key="10">
    <source>
        <dbReference type="ARBA" id="ARBA00022989"/>
    </source>
</evidence>
<evidence type="ECO:0000313" key="19">
    <source>
        <dbReference type="Proteomes" id="UP000483820"/>
    </source>
</evidence>
<gene>
    <name evidence="18" type="ORF">GCK72_015647</name>
</gene>
<dbReference type="Proteomes" id="UP000483820">
    <property type="component" value="Chromosome IV"/>
</dbReference>
<dbReference type="CTD" id="9814029"/>
<organism evidence="18 19">
    <name type="scientific">Caenorhabditis remanei</name>
    <name type="common">Caenorhabditis vulgaris</name>
    <dbReference type="NCBI Taxonomy" id="31234"/>
    <lineage>
        <taxon>Eukaryota</taxon>
        <taxon>Metazoa</taxon>
        <taxon>Ecdysozoa</taxon>
        <taxon>Nematoda</taxon>
        <taxon>Chromadorea</taxon>
        <taxon>Rhabditida</taxon>
        <taxon>Rhabditina</taxon>
        <taxon>Rhabditomorpha</taxon>
        <taxon>Rhabditoidea</taxon>
        <taxon>Rhabditidae</taxon>
        <taxon>Peloderinae</taxon>
        <taxon>Caenorhabditis</taxon>
    </lineage>
</organism>
<keyword evidence="11" id="KW-0496">Mitochondrion</keyword>
<dbReference type="GO" id="GO:0016020">
    <property type="term" value="C:membrane"/>
    <property type="evidence" value="ECO:0007669"/>
    <property type="project" value="UniProtKB-SubCell"/>
</dbReference>
<dbReference type="RefSeq" id="XP_053585807.1">
    <property type="nucleotide sequence ID" value="XM_053731035.1"/>
</dbReference>
<evidence type="ECO:0000256" key="11">
    <source>
        <dbReference type="ARBA" id="ARBA00023128"/>
    </source>
</evidence>
<keyword evidence="6" id="KW-0132">Cell division</keyword>
<dbReference type="Gene3D" id="3.30.720.220">
    <property type="match status" value="1"/>
</dbReference>
<dbReference type="GO" id="GO:0005819">
    <property type="term" value="C:spindle"/>
    <property type="evidence" value="ECO:0007669"/>
    <property type="project" value="UniProtKB-SubCell"/>
</dbReference>
<evidence type="ECO:0000256" key="14">
    <source>
        <dbReference type="ARBA" id="ARBA00023306"/>
    </source>
</evidence>
<name>A0A6A5GX47_CAERE</name>
<sequence>MPPKNLHSSPFEHPFSLVSVSFQVLRLLSESLRRRHQLLPQLLPYAYDLQAPPLHSTTHRFPLPLVAAIGGRWRPLFGFQGGHVDVMASDYSGDGCGGVESGVCNRVGGLSLADVVDCGVEAIFLVLVALFSTPTYAPTVPQNTVTMEYCSTKQISTFILALIGFSILVFFIEEYTEESEMHDEMEMKKAFYNNEHNKVTGLTGKVATEYPIDECWKHEPFEIVTQCAPCKEFEVKAIKAAHCQKTGYFDRVNCSKSSTTVLRPCPSPKESRRHEFYLFYAFNIILLIISYSVTVQRKSVLDRSVYMRLPQHF</sequence>
<dbReference type="InterPro" id="IPR008657">
    <property type="entry name" value="JTB"/>
</dbReference>
<keyword evidence="14" id="KW-0131">Cell cycle</keyword>
<reference evidence="18 19" key="1">
    <citation type="submission" date="2019-12" db="EMBL/GenBank/DDBJ databases">
        <title>Chromosome-level assembly of the Caenorhabditis remanei genome.</title>
        <authorList>
            <person name="Teterina A.A."/>
            <person name="Willis J.H."/>
            <person name="Phillips P.C."/>
        </authorList>
    </citation>
    <scope>NUCLEOTIDE SEQUENCE [LARGE SCALE GENOMIC DNA]</scope>
    <source>
        <strain evidence="18 19">PX506</strain>
        <tissue evidence="18">Whole organism</tissue>
    </source>
</reference>
<dbReference type="GO" id="GO:0000281">
    <property type="term" value="P:mitotic cytokinesis"/>
    <property type="evidence" value="ECO:0007669"/>
    <property type="project" value="TreeGrafter"/>
</dbReference>
<dbReference type="AlphaFoldDB" id="A0A6A5GX47"/>
<evidence type="ECO:0000256" key="16">
    <source>
        <dbReference type="ARBA" id="ARBA00068227"/>
    </source>
</evidence>
<feature type="transmembrane region" description="Helical" evidence="17">
    <location>
        <begin position="155"/>
        <end position="172"/>
    </location>
</feature>
<keyword evidence="10 17" id="KW-1133">Transmembrane helix</keyword>
<dbReference type="PANTHER" id="PTHR13041">
    <property type="entry name" value="JTB PROTEIN-RELATED"/>
    <property type="match status" value="1"/>
</dbReference>
<evidence type="ECO:0000256" key="1">
    <source>
        <dbReference type="ARBA" id="ARBA00004173"/>
    </source>
</evidence>
<comment type="similarity">
    <text evidence="15">Belongs to the JTB family.</text>
</comment>
<evidence type="ECO:0000256" key="2">
    <source>
        <dbReference type="ARBA" id="ARBA00004186"/>
    </source>
</evidence>
<evidence type="ECO:0000256" key="15">
    <source>
        <dbReference type="ARBA" id="ARBA00060886"/>
    </source>
</evidence>
<feature type="transmembrane region" description="Helical" evidence="17">
    <location>
        <begin position="276"/>
        <end position="294"/>
    </location>
</feature>
<proteinExistence type="inferred from homology"/>
<dbReference type="GO" id="GO:0005813">
    <property type="term" value="C:centrosome"/>
    <property type="evidence" value="ECO:0007669"/>
    <property type="project" value="UniProtKB-SubCell"/>
</dbReference>
<dbReference type="FunFam" id="3.30.720.220:FF:000001">
    <property type="entry name" value="Jumping translocation breakpoint"/>
    <property type="match status" value="1"/>
</dbReference>
<keyword evidence="12 17" id="KW-0472">Membrane</keyword>
<dbReference type="KEGG" id="crq:GCK72_015647"/>
<evidence type="ECO:0000313" key="18">
    <source>
        <dbReference type="EMBL" id="KAF1759186.1"/>
    </source>
</evidence>
<keyword evidence="9" id="KW-0498">Mitosis</keyword>
<dbReference type="EMBL" id="WUAV01000004">
    <property type="protein sequence ID" value="KAF1759186.1"/>
    <property type="molecule type" value="Genomic_DNA"/>
</dbReference>
<evidence type="ECO:0000256" key="4">
    <source>
        <dbReference type="ARBA" id="ARBA00004479"/>
    </source>
</evidence>
<keyword evidence="8" id="KW-0732">Signal</keyword>
<comment type="caution">
    <text evidence="18">The sequence shown here is derived from an EMBL/GenBank/DDBJ whole genome shotgun (WGS) entry which is preliminary data.</text>
</comment>
<comment type="subcellular location">
    <subcellularLocation>
        <location evidence="3">Cytoplasm</location>
        <location evidence="3">Cytoskeleton</location>
        <location evidence="3">Microtubule organizing center</location>
        <location evidence="3">Centrosome</location>
    </subcellularLocation>
    <subcellularLocation>
        <location evidence="2">Cytoplasm</location>
        <location evidence="2">Cytoskeleton</location>
        <location evidence="2">Spindle</location>
    </subcellularLocation>
    <subcellularLocation>
        <location evidence="4">Membrane</location>
        <topology evidence="4">Single-pass type I membrane protein</topology>
    </subcellularLocation>
    <subcellularLocation>
        <location evidence="1">Mitochondrion</location>
    </subcellularLocation>
</comment>
<dbReference type="Pfam" id="PF05439">
    <property type="entry name" value="JTB"/>
    <property type="match status" value="1"/>
</dbReference>
<evidence type="ECO:0000256" key="9">
    <source>
        <dbReference type="ARBA" id="ARBA00022776"/>
    </source>
</evidence>
<dbReference type="GO" id="GO:0005739">
    <property type="term" value="C:mitochondrion"/>
    <property type="evidence" value="ECO:0007669"/>
    <property type="project" value="UniProtKB-SubCell"/>
</dbReference>
<evidence type="ECO:0000256" key="13">
    <source>
        <dbReference type="ARBA" id="ARBA00023212"/>
    </source>
</evidence>
<accession>A0A6A5GX47</accession>
<dbReference type="PANTHER" id="PTHR13041:SF3">
    <property type="entry name" value="PROTEIN JTB"/>
    <property type="match status" value="1"/>
</dbReference>